<evidence type="ECO:0000256" key="7">
    <source>
        <dbReference type="SAM" id="Phobius"/>
    </source>
</evidence>
<evidence type="ECO:0000313" key="9">
    <source>
        <dbReference type="Proteomes" id="UP000595362"/>
    </source>
</evidence>
<feature type="transmembrane region" description="Helical" evidence="7">
    <location>
        <begin position="125"/>
        <end position="147"/>
    </location>
</feature>
<comment type="similarity">
    <text evidence="2">Belongs to the UPF0719 family.</text>
</comment>
<proteinExistence type="inferred from homology"/>
<evidence type="ECO:0000313" key="8">
    <source>
        <dbReference type="EMBL" id="QQG37196.1"/>
    </source>
</evidence>
<keyword evidence="4 7" id="KW-0812">Transmembrane</keyword>
<dbReference type="PANTHER" id="PTHR40043:SF1">
    <property type="entry name" value="UPF0719 INNER MEMBRANE PROTEIN YJFL"/>
    <property type="match status" value="1"/>
</dbReference>
<dbReference type="PANTHER" id="PTHR40043">
    <property type="entry name" value="UPF0719 INNER MEMBRANE PROTEIN YJFL"/>
    <property type="match status" value="1"/>
</dbReference>
<comment type="subcellular location">
    <subcellularLocation>
        <location evidence="1">Cell membrane</location>
        <topology evidence="1">Multi-pass membrane protein</topology>
    </subcellularLocation>
</comment>
<keyword evidence="3" id="KW-1003">Cell membrane</keyword>
<keyword evidence="6 7" id="KW-0472">Membrane</keyword>
<evidence type="ECO:0000256" key="6">
    <source>
        <dbReference type="ARBA" id="ARBA00023136"/>
    </source>
</evidence>
<evidence type="ECO:0000256" key="3">
    <source>
        <dbReference type="ARBA" id="ARBA00022475"/>
    </source>
</evidence>
<organism evidence="8 9">
    <name type="scientific">Micavibrio aeruginosavorus</name>
    <dbReference type="NCBI Taxonomy" id="349221"/>
    <lineage>
        <taxon>Bacteria</taxon>
        <taxon>Pseudomonadati</taxon>
        <taxon>Bdellovibrionota</taxon>
        <taxon>Bdellovibrionia</taxon>
        <taxon>Bdellovibrionales</taxon>
        <taxon>Pseudobdellovibrionaceae</taxon>
        <taxon>Micavibrio</taxon>
    </lineage>
</organism>
<feature type="transmembrane region" description="Helical" evidence="7">
    <location>
        <begin position="229"/>
        <end position="253"/>
    </location>
</feature>
<feature type="transmembrane region" description="Helical" evidence="7">
    <location>
        <begin position="12"/>
        <end position="38"/>
    </location>
</feature>
<dbReference type="InterPro" id="IPR007140">
    <property type="entry name" value="DUF350"/>
</dbReference>
<feature type="transmembrane region" description="Helical" evidence="7">
    <location>
        <begin position="200"/>
        <end position="223"/>
    </location>
</feature>
<protein>
    <submittedName>
        <fullName evidence="8">DUF350 domain-containing protein</fullName>
    </submittedName>
</protein>
<name>A0A7T5R4C1_9BACT</name>
<dbReference type="Proteomes" id="UP000595362">
    <property type="component" value="Chromosome"/>
</dbReference>
<feature type="transmembrane region" description="Helical" evidence="7">
    <location>
        <begin position="50"/>
        <end position="73"/>
    </location>
</feature>
<dbReference type="GO" id="GO:0005886">
    <property type="term" value="C:plasma membrane"/>
    <property type="evidence" value="ECO:0007669"/>
    <property type="project" value="UniProtKB-SubCell"/>
</dbReference>
<reference evidence="8 9" key="1">
    <citation type="submission" date="2020-07" db="EMBL/GenBank/DDBJ databases">
        <title>Huge and variable diversity of episymbiotic CPR bacteria and DPANN archaea in groundwater ecosystems.</title>
        <authorList>
            <person name="He C.Y."/>
            <person name="Keren R."/>
            <person name="Whittaker M."/>
            <person name="Farag I.F."/>
            <person name="Doudna J."/>
            <person name="Cate J.H.D."/>
            <person name="Banfield J.F."/>
        </authorList>
    </citation>
    <scope>NUCLEOTIDE SEQUENCE [LARGE SCALE GENOMIC DNA]</scope>
    <source>
        <strain evidence="8">NC_groundwater_70_Ag_B-0.1um_54_66</strain>
    </source>
</reference>
<evidence type="ECO:0000256" key="1">
    <source>
        <dbReference type="ARBA" id="ARBA00004651"/>
    </source>
</evidence>
<feature type="transmembrane region" description="Helical" evidence="7">
    <location>
        <begin position="159"/>
        <end position="179"/>
    </location>
</feature>
<evidence type="ECO:0000256" key="5">
    <source>
        <dbReference type="ARBA" id="ARBA00022989"/>
    </source>
</evidence>
<feature type="transmembrane region" description="Helical" evidence="7">
    <location>
        <begin position="274"/>
        <end position="292"/>
    </location>
</feature>
<accession>A0A7T5R4C1</accession>
<keyword evidence="5 7" id="KW-1133">Transmembrane helix</keyword>
<evidence type="ECO:0000256" key="4">
    <source>
        <dbReference type="ARBA" id="ARBA00022692"/>
    </source>
</evidence>
<dbReference type="EMBL" id="CP066681">
    <property type="protein sequence ID" value="QQG37196.1"/>
    <property type="molecule type" value="Genomic_DNA"/>
</dbReference>
<dbReference type="Pfam" id="PF03994">
    <property type="entry name" value="DUF350"/>
    <property type="match status" value="2"/>
</dbReference>
<gene>
    <name evidence="8" type="ORF">HYS17_05390</name>
</gene>
<dbReference type="AlphaFoldDB" id="A0A7T5R4C1"/>
<feature type="transmembrane region" description="Helical" evidence="7">
    <location>
        <begin position="79"/>
        <end position="104"/>
    </location>
</feature>
<evidence type="ECO:0000256" key="2">
    <source>
        <dbReference type="ARBA" id="ARBA00005779"/>
    </source>
</evidence>
<sequence length="294" mass="31272">MNLIYWDHYYNGVLLLNLAIVVGVLVSLKFFSAAIIHVNPTRELSVRDNPAFGISLAGATLAIAIMLGGAIYGSPENNLMHSLMAVAGLGLLGILLMTITRLIFTKVTLPAISLRAEILAGNKAVAIADAGNVIAAAIIVYVVMIWVPGYSIESMLALLGGYAISQIFLTALTVARIKVFAKVRQGDCLQTQLKQGNIAIGLRFAGQKIGTALAMSTAAHIVVYEEYSVLPILLAWMVASAIVVAVWEALCLVAQRIILPGMDLNHEVIQDKNIAVGVLQAVICISIGLLISQL</sequence>